<evidence type="ECO:0000313" key="3">
    <source>
        <dbReference type="Proteomes" id="UP001451303"/>
    </source>
</evidence>
<dbReference type="Proteomes" id="UP001451303">
    <property type="component" value="Unassembled WGS sequence"/>
</dbReference>
<feature type="compositionally biased region" description="Polar residues" evidence="1">
    <location>
        <begin position="1"/>
        <end position="13"/>
    </location>
</feature>
<reference evidence="2 3" key="1">
    <citation type="submission" date="2023-09" db="EMBL/GenBank/DDBJ databases">
        <title>Multi-omics analysis of a traditional fermented food reveals byproduct-associated fungal strains for waste-to-food upcycling.</title>
        <authorList>
            <consortium name="Lawrence Berkeley National Laboratory"/>
            <person name="Rekdal V.M."/>
            <person name="Villalobos-Escobedo J.M."/>
            <person name="Rodriguez-Valeron N."/>
            <person name="Garcia M.O."/>
            <person name="Vasquez D.P."/>
            <person name="Damayanti I."/>
            <person name="Sorensen P.M."/>
            <person name="Baidoo E.E."/>
            <person name="De Carvalho A.C."/>
            <person name="Riley R."/>
            <person name="Lipzen A."/>
            <person name="He G."/>
            <person name="Yan M."/>
            <person name="Haridas S."/>
            <person name="Daum C."/>
            <person name="Yoshinaga Y."/>
            <person name="Ng V."/>
            <person name="Grigoriev I.V."/>
            <person name="Munk R."/>
            <person name="Nuraida L."/>
            <person name="Wijaya C.H."/>
            <person name="Morales P.-C."/>
            <person name="Keasling J.D."/>
        </authorList>
    </citation>
    <scope>NUCLEOTIDE SEQUENCE [LARGE SCALE GENOMIC DNA]</scope>
    <source>
        <strain evidence="2 3">FGSC 2613</strain>
    </source>
</reference>
<name>A0ABR3DLX9_NEUIN</name>
<comment type="caution">
    <text evidence="2">The sequence shown here is derived from an EMBL/GenBank/DDBJ whole genome shotgun (WGS) entry which is preliminary data.</text>
</comment>
<dbReference type="EMBL" id="JAVLET010000002">
    <property type="protein sequence ID" value="KAL0473308.1"/>
    <property type="molecule type" value="Genomic_DNA"/>
</dbReference>
<evidence type="ECO:0000256" key="1">
    <source>
        <dbReference type="SAM" id="MobiDB-lite"/>
    </source>
</evidence>
<feature type="region of interest" description="Disordered" evidence="1">
    <location>
        <begin position="1"/>
        <end position="21"/>
    </location>
</feature>
<keyword evidence="3" id="KW-1185">Reference proteome</keyword>
<proteinExistence type="predicted"/>
<protein>
    <submittedName>
        <fullName evidence="2">Uncharacterized protein</fullName>
    </submittedName>
</protein>
<evidence type="ECO:0000313" key="2">
    <source>
        <dbReference type="EMBL" id="KAL0473308.1"/>
    </source>
</evidence>
<accession>A0ABR3DLX9</accession>
<organism evidence="2 3">
    <name type="scientific">Neurospora intermedia</name>
    <dbReference type="NCBI Taxonomy" id="5142"/>
    <lineage>
        <taxon>Eukaryota</taxon>
        <taxon>Fungi</taxon>
        <taxon>Dikarya</taxon>
        <taxon>Ascomycota</taxon>
        <taxon>Pezizomycotina</taxon>
        <taxon>Sordariomycetes</taxon>
        <taxon>Sordariomycetidae</taxon>
        <taxon>Sordariales</taxon>
        <taxon>Sordariaceae</taxon>
        <taxon>Neurospora</taxon>
    </lineage>
</organism>
<gene>
    <name evidence="2" type="ORF">QR685DRAFT_170599</name>
</gene>
<sequence length="199" mass="22299">MMSRKQTSAATNPSSSQASRSASHSLTRLLSLPPSSIATKPSTKLISSITTFIASSTCSASLSNRSPCLTLISLNNSNSLVPSISHRLTLFTRTFLIFFLILGSTTLHDIGDTTSITSHSPVHFWHKYRRSHSIIWPLQSFFSPHMSQLHVSCPRDQFPHIISHGIKILKLDIIPWVYLHYASKRIQYAFELNFYAVPE</sequence>